<dbReference type="Gene3D" id="3.30.1370.50">
    <property type="entry name" value="R3H-like domain"/>
    <property type="match status" value="1"/>
</dbReference>
<dbReference type="SUPFAM" id="SSF54928">
    <property type="entry name" value="RNA-binding domain, RBD"/>
    <property type="match status" value="1"/>
</dbReference>
<sequence length="689" mass="77903">MSLQDSLFSEDVENDVTLFTSDAKRKRVLVFPPVNNYRRFLIHQIVQDSFSDLLHTFSIGQGLARRTVVCYKTDLIRDPKVNGGQSKISSATKLSDSACAMGVEGQRSLSVSPEHSRQRQVKSVPTVEIYRPPAARRPKTETIVETQPADTPTTEISTGVKSTRQRRPDRAVYVPRHRRSNEAEGSPLPQEPSRPVRSTRHSTPKSTASPVVNELEQNHKVQSTESFKKEVEPRSSTRHRETTNVDHNFECNEEKKRDRPTESKCKQMKESNEDYRQSSSSKIDKEEISEQDSVREKSISGVSNLEKSQQEAVPTITENLEHIQRTCIESAPEVCERISEALILNAEREQEERLSVCETADPSLIVESDVINSETIKNPISIERNNGVSEIKTTVIMSSNVKKDRKAEEDLINREDVVNRKNRRIVRQNVVSDVLIISENERKTEVVRKETPVVVPVLSVEKKVKKIERPKSKPASPPSPPLKVNRDECDWDSLFDDNGECLDPTLIEELTSAVGEVSIEQPKNDYKPYTRPVEVSNDEFAHVVEIYNFPSDFKTSDLAAVFSPFKNGGFELKWVDDTHCLGVFSSPLIAAEVLASDHPFVKTRSLSEATALSKTKARRSAEFLQPYRTRPETCAAIARRLVTGALGVRLATAREEREREKIVLQEAKEKRRLAKKQREDAWEGVIADK</sequence>
<accession>A0AAJ7FQK4</accession>
<dbReference type="InterPro" id="IPR039884">
    <property type="entry name" value="R3HC1/R3HCL"/>
</dbReference>
<feature type="domain" description="R3H" evidence="3">
    <location>
        <begin position="6"/>
        <end position="73"/>
    </location>
</feature>
<dbReference type="InterPro" id="IPR036867">
    <property type="entry name" value="R3H_dom_sf"/>
</dbReference>
<feature type="compositionally biased region" description="Polar residues" evidence="2">
    <location>
        <begin position="143"/>
        <end position="162"/>
    </location>
</feature>
<dbReference type="InterPro" id="IPR001374">
    <property type="entry name" value="R3H_dom"/>
</dbReference>
<dbReference type="InterPro" id="IPR012677">
    <property type="entry name" value="Nucleotide-bd_a/b_plait_sf"/>
</dbReference>
<dbReference type="KEGG" id="ccin:107271660"/>
<dbReference type="Gene3D" id="3.30.70.330">
    <property type="match status" value="1"/>
</dbReference>
<gene>
    <name evidence="5" type="primary">LOC107271660</name>
</gene>
<proteinExistence type="predicted"/>
<dbReference type="InterPro" id="IPR035979">
    <property type="entry name" value="RBD_domain_sf"/>
</dbReference>
<evidence type="ECO:0000313" key="5">
    <source>
        <dbReference type="RefSeq" id="XP_015603375.1"/>
    </source>
</evidence>
<feature type="compositionally biased region" description="Polar residues" evidence="2">
    <location>
        <begin position="300"/>
        <end position="313"/>
    </location>
</feature>
<organism evidence="4 5">
    <name type="scientific">Cephus cinctus</name>
    <name type="common">Wheat stem sawfly</name>
    <dbReference type="NCBI Taxonomy" id="211228"/>
    <lineage>
        <taxon>Eukaryota</taxon>
        <taxon>Metazoa</taxon>
        <taxon>Ecdysozoa</taxon>
        <taxon>Arthropoda</taxon>
        <taxon>Hexapoda</taxon>
        <taxon>Insecta</taxon>
        <taxon>Pterygota</taxon>
        <taxon>Neoptera</taxon>
        <taxon>Endopterygota</taxon>
        <taxon>Hymenoptera</taxon>
        <taxon>Cephoidea</taxon>
        <taxon>Cephidae</taxon>
        <taxon>Cephus</taxon>
    </lineage>
</organism>
<evidence type="ECO:0000259" key="3">
    <source>
        <dbReference type="PROSITE" id="PS51061"/>
    </source>
</evidence>
<dbReference type="GeneID" id="107271660"/>
<dbReference type="RefSeq" id="XP_015603375.1">
    <property type="nucleotide sequence ID" value="XM_015747889.2"/>
</dbReference>
<feature type="compositionally biased region" description="Basic and acidic residues" evidence="2">
    <location>
        <begin position="226"/>
        <end position="298"/>
    </location>
</feature>
<reference evidence="5" key="1">
    <citation type="submission" date="2025-08" db="UniProtKB">
        <authorList>
            <consortium name="RefSeq"/>
        </authorList>
    </citation>
    <scope>IDENTIFICATION</scope>
</reference>
<protein>
    <submittedName>
        <fullName evidence="5">R3H and coiled-coil domain-containing protein 1 isoform X1</fullName>
    </submittedName>
</protein>
<evidence type="ECO:0000256" key="1">
    <source>
        <dbReference type="SAM" id="Coils"/>
    </source>
</evidence>
<keyword evidence="1" id="KW-0175">Coiled coil</keyword>
<evidence type="ECO:0000313" key="4">
    <source>
        <dbReference type="Proteomes" id="UP000694920"/>
    </source>
</evidence>
<feature type="region of interest" description="Disordered" evidence="2">
    <location>
        <begin position="105"/>
        <end position="313"/>
    </location>
</feature>
<dbReference type="Pfam" id="PF01424">
    <property type="entry name" value="R3H"/>
    <property type="match status" value="1"/>
</dbReference>
<dbReference type="Proteomes" id="UP000694920">
    <property type="component" value="Unplaced"/>
</dbReference>
<feature type="coiled-coil region" evidence="1">
    <location>
        <begin position="650"/>
        <end position="677"/>
    </location>
</feature>
<dbReference type="GO" id="GO:0003676">
    <property type="term" value="F:nucleic acid binding"/>
    <property type="evidence" value="ECO:0007669"/>
    <property type="project" value="UniProtKB-UniRule"/>
</dbReference>
<dbReference type="SUPFAM" id="SSF82708">
    <property type="entry name" value="R3H domain"/>
    <property type="match status" value="1"/>
</dbReference>
<name>A0AAJ7FQK4_CEPCN</name>
<keyword evidence="4" id="KW-1185">Reference proteome</keyword>
<dbReference type="PANTHER" id="PTHR21678:SF0">
    <property type="entry name" value="C3H1-TYPE DOMAIN-CONTAINING PROTEIN"/>
    <property type="match status" value="1"/>
</dbReference>
<dbReference type="PROSITE" id="PS51061">
    <property type="entry name" value="R3H"/>
    <property type="match status" value="1"/>
</dbReference>
<dbReference type="AlphaFoldDB" id="A0AAJ7FQK4"/>
<evidence type="ECO:0000256" key="2">
    <source>
        <dbReference type="SAM" id="MobiDB-lite"/>
    </source>
</evidence>
<dbReference type="PANTHER" id="PTHR21678">
    <property type="entry name" value="GROWTH INHIBITION AND DIFFERENTIATION RELATED PROTEIN 88"/>
    <property type="match status" value="1"/>
</dbReference>